<evidence type="ECO:0000313" key="2">
    <source>
        <dbReference type="EMBL" id="KAA9008887.1"/>
    </source>
</evidence>
<dbReference type="Proteomes" id="UP000326554">
    <property type="component" value="Unassembled WGS sequence"/>
</dbReference>
<name>A0A5J5GLI1_9RHOB</name>
<dbReference type="RefSeq" id="WP_150444420.1">
    <property type="nucleotide sequence ID" value="NZ_VYQE01000002.1"/>
</dbReference>
<proteinExistence type="predicted"/>
<dbReference type="InterPro" id="IPR018762">
    <property type="entry name" value="ChpT_C"/>
</dbReference>
<keyword evidence="3" id="KW-1185">Reference proteome</keyword>
<dbReference type="EMBL" id="VYQE01000002">
    <property type="protein sequence ID" value="KAA9008887.1"/>
    <property type="molecule type" value="Genomic_DNA"/>
</dbReference>
<accession>A0A5J5GLI1</accession>
<dbReference type="Gene3D" id="1.10.287.130">
    <property type="match status" value="1"/>
</dbReference>
<feature type="domain" description="Histidine phosphotransferase ChpT C-terminal" evidence="1">
    <location>
        <begin position="75"/>
        <end position="187"/>
    </location>
</feature>
<gene>
    <name evidence="2" type="ORF">F3S47_06390</name>
</gene>
<dbReference type="Gene3D" id="3.30.565.10">
    <property type="entry name" value="Histidine kinase-like ATPase, C-terminal domain"/>
    <property type="match status" value="1"/>
</dbReference>
<evidence type="ECO:0000259" key="1">
    <source>
        <dbReference type="Pfam" id="PF10090"/>
    </source>
</evidence>
<dbReference type="Pfam" id="PF10090">
    <property type="entry name" value="HPTransfase"/>
    <property type="match status" value="1"/>
</dbReference>
<comment type="caution">
    <text evidence="2">The sequence shown here is derived from an EMBL/GenBank/DDBJ whole genome shotgun (WGS) entry which is preliminary data.</text>
</comment>
<keyword evidence="2" id="KW-0808">Transferase</keyword>
<dbReference type="GO" id="GO:0016740">
    <property type="term" value="F:transferase activity"/>
    <property type="evidence" value="ECO:0007669"/>
    <property type="project" value="UniProtKB-KW"/>
</dbReference>
<organism evidence="2 3">
    <name type="scientific">Histidinibacterium aquaticum</name>
    <dbReference type="NCBI Taxonomy" id="2613962"/>
    <lineage>
        <taxon>Bacteria</taxon>
        <taxon>Pseudomonadati</taxon>
        <taxon>Pseudomonadota</taxon>
        <taxon>Alphaproteobacteria</taxon>
        <taxon>Rhodobacterales</taxon>
        <taxon>Paracoccaceae</taxon>
        <taxon>Histidinibacterium</taxon>
    </lineage>
</organism>
<dbReference type="InterPro" id="IPR036890">
    <property type="entry name" value="HATPase_C_sf"/>
</dbReference>
<protein>
    <submittedName>
        <fullName evidence="2">Histidine phosphotransferase</fullName>
    </submittedName>
</protein>
<sequence>MDDRQLSAMVASRICHDLISPIGAISNGLELMSLSTDPGDEVDLVSRSVANAQARIRFFRLAFGNAPAEQALPSGEVAALLDEMTAEARTGFDWRVTGRQPRPEVRAALLAMLCCETALPTGGTVRVVPDGDRWWIEGRGPRIDSAPEPWEMLEGTPAVVTPATVQFALLPQALEDIGSDARVQVSERAIAISF</sequence>
<reference evidence="2 3" key="1">
    <citation type="submission" date="2019-09" db="EMBL/GenBank/DDBJ databases">
        <authorList>
            <person name="Park J.-S."/>
            <person name="Choi H.-J."/>
        </authorList>
    </citation>
    <scope>NUCLEOTIDE SEQUENCE [LARGE SCALE GENOMIC DNA]</scope>
    <source>
        <strain evidence="2 3">176SS1-4</strain>
    </source>
</reference>
<dbReference type="AlphaFoldDB" id="A0A5J5GLI1"/>
<evidence type="ECO:0000313" key="3">
    <source>
        <dbReference type="Proteomes" id="UP000326554"/>
    </source>
</evidence>